<evidence type="ECO:0000256" key="2">
    <source>
        <dbReference type="PROSITE-ProRule" id="PRU00335"/>
    </source>
</evidence>
<dbReference type="PANTHER" id="PTHR30328">
    <property type="entry name" value="TRANSCRIPTIONAL REPRESSOR"/>
    <property type="match status" value="1"/>
</dbReference>
<dbReference type="EMBL" id="VITH01000002">
    <property type="protein sequence ID" value="TWA86757.1"/>
    <property type="molecule type" value="Genomic_DNA"/>
</dbReference>
<dbReference type="InterPro" id="IPR050109">
    <property type="entry name" value="HTH-type_TetR-like_transc_reg"/>
</dbReference>
<dbReference type="InterPro" id="IPR036271">
    <property type="entry name" value="Tet_transcr_reg_TetR-rel_C_sf"/>
</dbReference>
<feature type="DNA-binding region" description="H-T-H motif" evidence="2">
    <location>
        <begin position="60"/>
        <end position="79"/>
    </location>
</feature>
<protein>
    <submittedName>
        <fullName evidence="5">TetR family transcriptional regulator</fullName>
    </submittedName>
</protein>
<dbReference type="GO" id="GO:0003677">
    <property type="term" value="F:DNA binding"/>
    <property type="evidence" value="ECO:0007669"/>
    <property type="project" value="UniProtKB-UniRule"/>
</dbReference>
<dbReference type="Pfam" id="PF00440">
    <property type="entry name" value="TetR_N"/>
    <property type="match status" value="1"/>
</dbReference>
<dbReference type="Pfam" id="PF17938">
    <property type="entry name" value="TetR_C_29"/>
    <property type="match status" value="1"/>
</dbReference>
<keyword evidence="1 2" id="KW-0238">DNA-binding</keyword>
<dbReference type="PANTHER" id="PTHR30328:SF54">
    <property type="entry name" value="HTH-TYPE TRANSCRIPTIONAL REPRESSOR SCO4008"/>
    <property type="match status" value="1"/>
</dbReference>
<dbReference type="RefSeq" id="WP_145681592.1">
    <property type="nucleotide sequence ID" value="NZ_VITH01000002.1"/>
</dbReference>
<evidence type="ECO:0000259" key="4">
    <source>
        <dbReference type="PROSITE" id="PS50977"/>
    </source>
</evidence>
<dbReference type="SUPFAM" id="SSF46689">
    <property type="entry name" value="Homeodomain-like"/>
    <property type="match status" value="1"/>
</dbReference>
<dbReference type="AlphaFoldDB" id="A0A560CPH0"/>
<gene>
    <name evidence="5" type="ORF">FBZ83_102554</name>
</gene>
<feature type="region of interest" description="Disordered" evidence="3">
    <location>
        <begin position="1"/>
        <end position="37"/>
    </location>
</feature>
<proteinExistence type="predicted"/>
<dbReference type="InterPro" id="IPR009057">
    <property type="entry name" value="Homeodomain-like_sf"/>
</dbReference>
<dbReference type="Gene3D" id="1.10.10.60">
    <property type="entry name" value="Homeodomain-like"/>
    <property type="match status" value="1"/>
</dbReference>
<dbReference type="Gene3D" id="1.10.357.10">
    <property type="entry name" value="Tetracycline Repressor, domain 2"/>
    <property type="match status" value="1"/>
</dbReference>
<reference evidence="5 6" key="1">
    <citation type="submission" date="2019-06" db="EMBL/GenBank/DDBJ databases">
        <title>Genomic Encyclopedia of Type Strains, Phase IV (KMG-V): Genome sequencing to study the core and pangenomes of soil and plant-associated prokaryotes.</title>
        <authorList>
            <person name="Whitman W."/>
        </authorList>
    </citation>
    <scope>NUCLEOTIDE SEQUENCE [LARGE SCALE GENOMIC DNA]</scope>
    <source>
        <strain evidence="5 6">BR 11650</strain>
    </source>
</reference>
<evidence type="ECO:0000313" key="6">
    <source>
        <dbReference type="Proteomes" id="UP000318529"/>
    </source>
</evidence>
<evidence type="ECO:0000256" key="3">
    <source>
        <dbReference type="SAM" id="MobiDB-lite"/>
    </source>
</evidence>
<feature type="domain" description="HTH tetR-type" evidence="4">
    <location>
        <begin position="37"/>
        <end position="97"/>
    </location>
</feature>
<dbReference type="InterPro" id="IPR001647">
    <property type="entry name" value="HTH_TetR"/>
</dbReference>
<evidence type="ECO:0000256" key="1">
    <source>
        <dbReference type="ARBA" id="ARBA00023125"/>
    </source>
</evidence>
<comment type="caution">
    <text evidence="5">The sequence shown here is derived from an EMBL/GenBank/DDBJ whole genome shotgun (WGS) entry which is preliminary data.</text>
</comment>
<dbReference type="Proteomes" id="UP000318529">
    <property type="component" value="Unassembled WGS sequence"/>
</dbReference>
<organism evidence="5 6">
    <name type="scientific">Azospirillum brasilense</name>
    <dbReference type="NCBI Taxonomy" id="192"/>
    <lineage>
        <taxon>Bacteria</taxon>
        <taxon>Pseudomonadati</taxon>
        <taxon>Pseudomonadota</taxon>
        <taxon>Alphaproteobacteria</taxon>
        <taxon>Rhodospirillales</taxon>
        <taxon>Azospirillaceae</taxon>
        <taxon>Azospirillum</taxon>
    </lineage>
</organism>
<name>A0A560CPH0_AZOBR</name>
<dbReference type="SUPFAM" id="SSF48498">
    <property type="entry name" value="Tetracyclin repressor-like, C-terminal domain"/>
    <property type="match status" value="1"/>
</dbReference>
<dbReference type="PROSITE" id="PS50977">
    <property type="entry name" value="HTH_TETR_2"/>
    <property type="match status" value="1"/>
</dbReference>
<sequence length="235" mass="26061">MDTLSDPKKSLSAAKPVPIKPAPIKPAKPAKVTRDPEGTRARILAAATEEFARHGLGGARVERIAEVAGTNKRMLYYHVGNKESLYLAVLEGAYAHIRATERTLSLETLDPPAAIARLIHFTWQYFLDHPEFMALLNIENLHRAELLKTSDKVHAMHSPFVQMIADVLARGVATGIFRTGVDPVQLYISIAGQSYFYLSNVHTLSVIFGRDLLAEEAKAERLDHMVELILSSLRL</sequence>
<dbReference type="PRINTS" id="PR00455">
    <property type="entry name" value="HTHTETR"/>
</dbReference>
<evidence type="ECO:0000313" key="5">
    <source>
        <dbReference type="EMBL" id="TWA86757.1"/>
    </source>
</evidence>
<dbReference type="InterPro" id="IPR041474">
    <property type="entry name" value="NicS_C"/>
</dbReference>
<accession>A0A560CPH0</accession>